<gene>
    <name evidence="1" type="ORF">JCM21142_52098</name>
</gene>
<sequence length="309" mass="36534">MIEIIKYHSELKDEWNSFVEKADNFSFLFYRDYMEYHSDRFTDFSLMLYDKRKLKALLPGSINNSHFSSHPGLTYGGMIHQPAFTFDKAQLYYAHFFDFLKRQAITSTTIKLQPFFYPSSYTQVQPFLLNNIHHATSSKDIGAFIHCKNHTFPKSTIEKRKLQLDQFYVEENASLEEYWQMLKQNLATYHQSKPVHTLAEIENLQRTYPDHIKLFCIRNRTSHHIDAGTLYFDQGEIAKMQYIASSIQGRTNRATHALYYLFIKHLKSRSEIIDMGTCMKNNEVNTSLLYLKQRFGAEVYFTQKYSFSI</sequence>
<dbReference type="RefSeq" id="WP_027473303.1">
    <property type="nucleotide sequence ID" value="NZ_BAMD01000023.1"/>
</dbReference>
<evidence type="ECO:0008006" key="3">
    <source>
        <dbReference type="Google" id="ProtNLM"/>
    </source>
</evidence>
<dbReference type="EMBL" id="BAMD01000023">
    <property type="protein sequence ID" value="GAF03423.1"/>
    <property type="molecule type" value="Genomic_DNA"/>
</dbReference>
<name>W7Y6Z0_9BACT</name>
<dbReference type="OrthoDB" id="9808687at2"/>
<protein>
    <recommendedName>
        <fullName evidence="3">BioF2-like acetyltransferase domain-containing protein</fullName>
    </recommendedName>
</protein>
<dbReference type="Gene3D" id="3.40.630.30">
    <property type="match status" value="1"/>
</dbReference>
<reference evidence="1 2" key="1">
    <citation type="journal article" date="2014" name="Genome Announc.">
        <title>Draft Genome Sequence of Cytophaga fermentans JCM 21142T, a Facultative Anaerobe Isolated from Marine Mud.</title>
        <authorList>
            <person name="Starns D."/>
            <person name="Oshima K."/>
            <person name="Suda W."/>
            <person name="Iino T."/>
            <person name="Yuki M."/>
            <person name="Inoue J."/>
            <person name="Kitamura K."/>
            <person name="Iida T."/>
            <person name="Darby A."/>
            <person name="Hattori M."/>
            <person name="Ohkuma M."/>
        </authorList>
    </citation>
    <scope>NUCLEOTIDE SEQUENCE [LARGE SCALE GENOMIC DNA]</scope>
    <source>
        <strain evidence="1 2">JCM 21142</strain>
    </source>
</reference>
<evidence type="ECO:0000313" key="2">
    <source>
        <dbReference type="Proteomes" id="UP000019402"/>
    </source>
</evidence>
<evidence type="ECO:0000313" key="1">
    <source>
        <dbReference type="EMBL" id="GAF03423.1"/>
    </source>
</evidence>
<dbReference type="Proteomes" id="UP000019402">
    <property type="component" value="Unassembled WGS sequence"/>
</dbReference>
<keyword evidence="2" id="KW-1185">Reference proteome</keyword>
<dbReference type="InterPro" id="IPR016181">
    <property type="entry name" value="Acyl_CoA_acyltransferase"/>
</dbReference>
<dbReference type="SUPFAM" id="SSF55729">
    <property type="entry name" value="Acyl-CoA N-acyltransferases (Nat)"/>
    <property type="match status" value="1"/>
</dbReference>
<accession>W7Y6Z0</accession>
<dbReference type="eggNOG" id="COG3146">
    <property type="taxonomic scope" value="Bacteria"/>
</dbReference>
<proteinExistence type="predicted"/>
<organism evidence="1 2">
    <name type="scientific">Saccharicrinis fermentans DSM 9555 = JCM 21142</name>
    <dbReference type="NCBI Taxonomy" id="869213"/>
    <lineage>
        <taxon>Bacteria</taxon>
        <taxon>Pseudomonadati</taxon>
        <taxon>Bacteroidota</taxon>
        <taxon>Bacteroidia</taxon>
        <taxon>Marinilabiliales</taxon>
        <taxon>Marinilabiliaceae</taxon>
        <taxon>Saccharicrinis</taxon>
    </lineage>
</organism>
<comment type="caution">
    <text evidence="1">The sequence shown here is derived from an EMBL/GenBank/DDBJ whole genome shotgun (WGS) entry which is preliminary data.</text>
</comment>
<dbReference type="AlphaFoldDB" id="W7Y6Z0"/>
<dbReference type="STRING" id="869213.GCA_000517085_03996"/>